<accession>A0A3N4M253</accession>
<protein>
    <submittedName>
        <fullName evidence="1">Uncharacterized protein</fullName>
    </submittedName>
</protein>
<dbReference type="AlphaFoldDB" id="A0A3N4M253"/>
<gene>
    <name evidence="1" type="ORF">L211DRAFT_832986</name>
</gene>
<name>A0A3N4M253_9PEZI</name>
<sequence>MLHAVVNAPELQKQIIEIIKGDRSLKKPAQYQKIVEELVEVHPQPDYPSSYFKSISKRQRYRG</sequence>
<dbReference type="EMBL" id="ML121528">
    <property type="protein sequence ID" value="RPB29107.1"/>
    <property type="molecule type" value="Genomic_DNA"/>
</dbReference>
<dbReference type="Proteomes" id="UP000267821">
    <property type="component" value="Unassembled WGS sequence"/>
</dbReference>
<reference evidence="1 2" key="1">
    <citation type="journal article" date="2018" name="Nat. Ecol. Evol.">
        <title>Pezizomycetes genomes reveal the molecular basis of ectomycorrhizal truffle lifestyle.</title>
        <authorList>
            <person name="Murat C."/>
            <person name="Payen T."/>
            <person name="Noel B."/>
            <person name="Kuo A."/>
            <person name="Morin E."/>
            <person name="Chen J."/>
            <person name="Kohler A."/>
            <person name="Krizsan K."/>
            <person name="Balestrini R."/>
            <person name="Da Silva C."/>
            <person name="Montanini B."/>
            <person name="Hainaut M."/>
            <person name="Levati E."/>
            <person name="Barry K.W."/>
            <person name="Belfiori B."/>
            <person name="Cichocki N."/>
            <person name="Clum A."/>
            <person name="Dockter R.B."/>
            <person name="Fauchery L."/>
            <person name="Guy J."/>
            <person name="Iotti M."/>
            <person name="Le Tacon F."/>
            <person name="Lindquist E.A."/>
            <person name="Lipzen A."/>
            <person name="Malagnac F."/>
            <person name="Mello A."/>
            <person name="Molinier V."/>
            <person name="Miyauchi S."/>
            <person name="Poulain J."/>
            <person name="Riccioni C."/>
            <person name="Rubini A."/>
            <person name="Sitrit Y."/>
            <person name="Splivallo R."/>
            <person name="Traeger S."/>
            <person name="Wang M."/>
            <person name="Zifcakova L."/>
            <person name="Wipf D."/>
            <person name="Zambonelli A."/>
            <person name="Paolocci F."/>
            <person name="Nowrousian M."/>
            <person name="Ottonello S."/>
            <person name="Baldrian P."/>
            <person name="Spatafora J.W."/>
            <person name="Henrissat B."/>
            <person name="Nagy L.G."/>
            <person name="Aury J.M."/>
            <person name="Wincker P."/>
            <person name="Grigoriev I.V."/>
            <person name="Bonfante P."/>
            <person name="Martin F.M."/>
        </authorList>
    </citation>
    <scope>NUCLEOTIDE SEQUENCE [LARGE SCALE GENOMIC DNA]</scope>
    <source>
        <strain evidence="1 2">ATCC MYA-4762</strain>
    </source>
</reference>
<keyword evidence="2" id="KW-1185">Reference proteome</keyword>
<evidence type="ECO:0000313" key="2">
    <source>
        <dbReference type="Proteomes" id="UP000267821"/>
    </source>
</evidence>
<proteinExistence type="predicted"/>
<dbReference type="InParanoid" id="A0A3N4M253"/>
<organism evidence="1 2">
    <name type="scientific">Terfezia boudieri ATCC MYA-4762</name>
    <dbReference type="NCBI Taxonomy" id="1051890"/>
    <lineage>
        <taxon>Eukaryota</taxon>
        <taxon>Fungi</taxon>
        <taxon>Dikarya</taxon>
        <taxon>Ascomycota</taxon>
        <taxon>Pezizomycotina</taxon>
        <taxon>Pezizomycetes</taxon>
        <taxon>Pezizales</taxon>
        <taxon>Pezizaceae</taxon>
        <taxon>Terfezia</taxon>
    </lineage>
</organism>
<evidence type="ECO:0000313" key="1">
    <source>
        <dbReference type="EMBL" id="RPB29107.1"/>
    </source>
</evidence>